<dbReference type="PROSITE" id="PS00758">
    <property type="entry name" value="ARGE_DAPE_CPG2_1"/>
    <property type="match status" value="1"/>
</dbReference>
<keyword evidence="8" id="KW-1185">Reference proteome</keyword>
<protein>
    <submittedName>
        <fullName evidence="7">Acetylornithine deacetylase</fullName>
    </submittedName>
</protein>
<dbReference type="Pfam" id="PF01546">
    <property type="entry name" value="Peptidase_M20"/>
    <property type="match status" value="1"/>
</dbReference>
<comment type="cofactor">
    <cofactor evidence="1">
        <name>Zn(2+)</name>
        <dbReference type="ChEBI" id="CHEBI:29105"/>
    </cofactor>
</comment>
<dbReference type="Gene3D" id="3.40.630.10">
    <property type="entry name" value="Zn peptidases"/>
    <property type="match status" value="1"/>
</dbReference>
<keyword evidence="5" id="KW-0170">Cobalt</keyword>
<accession>A0A4R7CBI3</accession>
<dbReference type="GO" id="GO:0008777">
    <property type="term" value="F:acetylornithine deacetylase activity"/>
    <property type="evidence" value="ECO:0007669"/>
    <property type="project" value="TreeGrafter"/>
</dbReference>
<keyword evidence="4" id="KW-0862">Zinc</keyword>
<organism evidence="7 8">
    <name type="scientific">Enterovirga rhinocerotis</name>
    <dbReference type="NCBI Taxonomy" id="1339210"/>
    <lineage>
        <taxon>Bacteria</taxon>
        <taxon>Pseudomonadati</taxon>
        <taxon>Pseudomonadota</taxon>
        <taxon>Alphaproteobacteria</taxon>
        <taxon>Hyphomicrobiales</taxon>
        <taxon>Methylobacteriaceae</taxon>
        <taxon>Enterovirga</taxon>
    </lineage>
</organism>
<name>A0A4R7CBI3_9HYPH</name>
<dbReference type="Pfam" id="PF07687">
    <property type="entry name" value="M20_dimer"/>
    <property type="match status" value="1"/>
</dbReference>
<evidence type="ECO:0000256" key="1">
    <source>
        <dbReference type="ARBA" id="ARBA00001947"/>
    </source>
</evidence>
<dbReference type="AlphaFoldDB" id="A0A4R7CBI3"/>
<evidence type="ECO:0000256" key="3">
    <source>
        <dbReference type="ARBA" id="ARBA00022801"/>
    </source>
</evidence>
<dbReference type="OrthoDB" id="9809784at2"/>
<dbReference type="SUPFAM" id="SSF53187">
    <property type="entry name" value="Zn-dependent exopeptidases"/>
    <property type="match status" value="1"/>
</dbReference>
<dbReference type="InterPro" id="IPR050072">
    <property type="entry name" value="Peptidase_M20A"/>
</dbReference>
<keyword evidence="2" id="KW-0479">Metal-binding</keyword>
<evidence type="ECO:0000313" key="8">
    <source>
        <dbReference type="Proteomes" id="UP000295122"/>
    </source>
</evidence>
<dbReference type="InterPro" id="IPR001261">
    <property type="entry name" value="ArgE/DapE_CS"/>
</dbReference>
<dbReference type="PANTHER" id="PTHR43808:SF31">
    <property type="entry name" value="N-ACETYL-L-CITRULLINE DEACETYLASE"/>
    <property type="match status" value="1"/>
</dbReference>
<dbReference type="RefSeq" id="WP_133769046.1">
    <property type="nucleotide sequence ID" value="NZ_SNZR01000011.1"/>
</dbReference>
<dbReference type="Gene3D" id="3.30.70.360">
    <property type="match status" value="1"/>
</dbReference>
<evidence type="ECO:0000256" key="2">
    <source>
        <dbReference type="ARBA" id="ARBA00022723"/>
    </source>
</evidence>
<comment type="caution">
    <text evidence="7">The sequence shown here is derived from an EMBL/GenBank/DDBJ whole genome shotgun (WGS) entry which is preliminary data.</text>
</comment>
<evidence type="ECO:0000313" key="7">
    <source>
        <dbReference type="EMBL" id="TDR94117.1"/>
    </source>
</evidence>
<dbReference type="InterPro" id="IPR011650">
    <property type="entry name" value="Peptidase_M20_dimer"/>
</dbReference>
<keyword evidence="3" id="KW-0378">Hydrolase</keyword>
<evidence type="ECO:0000259" key="6">
    <source>
        <dbReference type="Pfam" id="PF07687"/>
    </source>
</evidence>
<dbReference type="InterPro" id="IPR036264">
    <property type="entry name" value="Bact_exopeptidase_dim_dom"/>
</dbReference>
<sequence>MSDLNDRALRLAQDIVRLDSRSFVSNIGVADRIEQELSGFEIERLDYTDDSGVVKRALVARRGGPGGIAFSGHMDTVPETGWSDDPWSGRIENGHLHGLGAVDMKGQTAAAVVAAVGLPESVPVALLLTTDEETTKGGARAIAERSELAKGTRAILVVEPTDMAPMRGHRAHIQFTAIASGIQAHSATGRGRNANWDLVPFLAEMREIHHRLLSDPSLQDAAYDPVFSDFNLIIDNHGAAVNVTVPRATATIKFRYSAKIDPDPIAKAVRAAAETAGLALSESWEGRPPELPQGHPFVRLCAEATGASPNVAPYGTDAAELQAIAPCVLLGPGDIAFAHKPQEKVSIAALEAAIPVFQRIAARVAAGEA</sequence>
<dbReference type="PANTHER" id="PTHR43808">
    <property type="entry name" value="ACETYLORNITHINE DEACETYLASE"/>
    <property type="match status" value="1"/>
</dbReference>
<evidence type="ECO:0000256" key="5">
    <source>
        <dbReference type="ARBA" id="ARBA00023285"/>
    </source>
</evidence>
<dbReference type="SUPFAM" id="SSF55031">
    <property type="entry name" value="Bacterial exopeptidase dimerisation domain"/>
    <property type="match status" value="1"/>
</dbReference>
<dbReference type="Proteomes" id="UP000295122">
    <property type="component" value="Unassembled WGS sequence"/>
</dbReference>
<dbReference type="GO" id="GO:0046872">
    <property type="term" value="F:metal ion binding"/>
    <property type="evidence" value="ECO:0007669"/>
    <property type="project" value="UniProtKB-KW"/>
</dbReference>
<dbReference type="InterPro" id="IPR002933">
    <property type="entry name" value="Peptidase_M20"/>
</dbReference>
<gene>
    <name evidence="7" type="ORF">EV668_1390</name>
</gene>
<dbReference type="EMBL" id="SNZR01000011">
    <property type="protein sequence ID" value="TDR94117.1"/>
    <property type="molecule type" value="Genomic_DNA"/>
</dbReference>
<evidence type="ECO:0000256" key="4">
    <source>
        <dbReference type="ARBA" id="ARBA00022833"/>
    </source>
</evidence>
<dbReference type="GO" id="GO:0006526">
    <property type="term" value="P:L-arginine biosynthetic process"/>
    <property type="evidence" value="ECO:0007669"/>
    <property type="project" value="TreeGrafter"/>
</dbReference>
<feature type="domain" description="Peptidase M20 dimerisation" evidence="6">
    <location>
        <begin position="168"/>
        <end position="276"/>
    </location>
</feature>
<proteinExistence type="predicted"/>
<reference evidence="7 8" key="1">
    <citation type="submission" date="2019-03" db="EMBL/GenBank/DDBJ databases">
        <title>Genomic Encyclopedia of Type Strains, Phase IV (KMG-IV): sequencing the most valuable type-strain genomes for metagenomic binning, comparative biology and taxonomic classification.</title>
        <authorList>
            <person name="Goeker M."/>
        </authorList>
    </citation>
    <scope>NUCLEOTIDE SEQUENCE [LARGE SCALE GENOMIC DNA]</scope>
    <source>
        <strain evidence="7 8">DSM 25903</strain>
    </source>
</reference>